<feature type="compositionally biased region" description="Basic and acidic residues" evidence="1">
    <location>
        <begin position="519"/>
        <end position="548"/>
    </location>
</feature>
<evidence type="ECO:0000313" key="2">
    <source>
        <dbReference type="EMBL" id="KAK3207692.1"/>
    </source>
</evidence>
<evidence type="ECO:0000313" key="3">
    <source>
        <dbReference type="Proteomes" id="UP001280581"/>
    </source>
</evidence>
<proteinExistence type="predicted"/>
<feature type="compositionally biased region" description="Polar residues" evidence="1">
    <location>
        <begin position="325"/>
        <end position="336"/>
    </location>
</feature>
<feature type="non-terminal residue" evidence="2">
    <location>
        <position position="548"/>
    </location>
</feature>
<feature type="compositionally biased region" description="Polar residues" evidence="1">
    <location>
        <begin position="243"/>
        <end position="258"/>
    </location>
</feature>
<feature type="region of interest" description="Disordered" evidence="1">
    <location>
        <begin position="325"/>
        <end position="347"/>
    </location>
</feature>
<keyword evidence="3" id="KW-1185">Reference proteome</keyword>
<feature type="region of interest" description="Disordered" evidence="1">
    <location>
        <begin position="199"/>
        <end position="221"/>
    </location>
</feature>
<accession>A0AAN6LUH8</accession>
<evidence type="ECO:0000256" key="1">
    <source>
        <dbReference type="SAM" id="MobiDB-lite"/>
    </source>
</evidence>
<sequence length="548" mass="60309">MSTKKTFKNAVPVLAYADASGVDEPWLLGSLSFKHSPTQNEISLLFATYLSVPGSHEEQNFVLVYDADNLVSGTTTLAPFAGACDPAWLEKIVRDGVPRIHILSLTLRYACSVWCGRGQARGLVVARPTPCWQLVEIAKAIKVHLILDLSWLQKNHLTCLRRLTDDATSLTGFPLLETLGRRFERADWTHFQPLDLDEPPAYSEASNKRSRRAISPTLSSPPSKRAILDAAALTFAAGTPTEVATSPSCHASNKSSQAVDGATTIDESSPKSLLAEPSFEASPQPQFSSEQYAAISHAISQQLPHAFEAFATRLFAHPNISPSISTASNASERNSASPPPVRSPLDPLGKALVSHMLPHMKSYLQAVVDRTHDAGWLRREWADEEFHNSLHEVKDEAAQNIEIVKEEGVQELECARDKCVRDAEANLVNTVSDFEDQLMDMYWDNVAKADAKIGEILNGFAVKAALDRGLIKHPGRTSVMWGGGKIRLFLDGPTSCAKNVTIKARTRETIRKNYTQDISNRDTTDERTRASPRGKLDEVLRNLDPVKK</sequence>
<feature type="region of interest" description="Disordered" evidence="1">
    <location>
        <begin position="243"/>
        <end position="287"/>
    </location>
</feature>
<comment type="caution">
    <text evidence="2">The sequence shown here is derived from an EMBL/GenBank/DDBJ whole genome shotgun (WGS) entry which is preliminary data.</text>
</comment>
<reference evidence="2 3" key="1">
    <citation type="submission" date="2021-02" db="EMBL/GenBank/DDBJ databases">
        <title>Genome assembly of Pseudopithomyces chartarum.</title>
        <authorList>
            <person name="Jauregui R."/>
            <person name="Singh J."/>
            <person name="Voisey C."/>
        </authorList>
    </citation>
    <scope>NUCLEOTIDE SEQUENCE [LARGE SCALE GENOMIC DNA]</scope>
    <source>
        <strain evidence="2 3">AGR01</strain>
    </source>
</reference>
<dbReference type="AlphaFoldDB" id="A0AAN6LUH8"/>
<dbReference type="EMBL" id="WVTA01000008">
    <property type="protein sequence ID" value="KAK3207692.1"/>
    <property type="molecule type" value="Genomic_DNA"/>
</dbReference>
<organism evidence="2 3">
    <name type="scientific">Pseudopithomyces chartarum</name>
    <dbReference type="NCBI Taxonomy" id="1892770"/>
    <lineage>
        <taxon>Eukaryota</taxon>
        <taxon>Fungi</taxon>
        <taxon>Dikarya</taxon>
        <taxon>Ascomycota</taxon>
        <taxon>Pezizomycotina</taxon>
        <taxon>Dothideomycetes</taxon>
        <taxon>Pleosporomycetidae</taxon>
        <taxon>Pleosporales</taxon>
        <taxon>Massarineae</taxon>
        <taxon>Didymosphaeriaceae</taxon>
        <taxon>Pseudopithomyces</taxon>
    </lineage>
</organism>
<feature type="region of interest" description="Disordered" evidence="1">
    <location>
        <begin position="513"/>
        <end position="548"/>
    </location>
</feature>
<protein>
    <submittedName>
        <fullName evidence="2">Uncharacterized protein</fullName>
    </submittedName>
</protein>
<gene>
    <name evidence="2" type="ORF">GRF29_96g8573</name>
</gene>
<name>A0AAN6LUH8_9PLEO</name>
<dbReference type="Proteomes" id="UP001280581">
    <property type="component" value="Unassembled WGS sequence"/>
</dbReference>